<dbReference type="SUPFAM" id="SSF48264">
    <property type="entry name" value="Cytochrome P450"/>
    <property type="match status" value="1"/>
</dbReference>
<keyword evidence="7 9" id="KW-0503">Monooxygenase</keyword>
<name>A0AAV2Q2N4_MEGNR</name>
<dbReference type="GO" id="GO:0004497">
    <property type="term" value="F:monooxygenase activity"/>
    <property type="evidence" value="ECO:0007669"/>
    <property type="project" value="UniProtKB-KW"/>
</dbReference>
<evidence type="ECO:0000256" key="3">
    <source>
        <dbReference type="ARBA" id="ARBA00022617"/>
    </source>
</evidence>
<keyword evidence="3 8" id="KW-0349">Heme</keyword>
<evidence type="ECO:0008006" key="12">
    <source>
        <dbReference type="Google" id="ProtNLM"/>
    </source>
</evidence>
<dbReference type="GO" id="GO:0020037">
    <property type="term" value="F:heme binding"/>
    <property type="evidence" value="ECO:0007669"/>
    <property type="project" value="InterPro"/>
</dbReference>
<evidence type="ECO:0000256" key="9">
    <source>
        <dbReference type="RuleBase" id="RU000461"/>
    </source>
</evidence>
<dbReference type="GO" id="GO:0005506">
    <property type="term" value="F:iron ion binding"/>
    <property type="evidence" value="ECO:0007669"/>
    <property type="project" value="InterPro"/>
</dbReference>
<comment type="cofactor">
    <cofactor evidence="1 8">
        <name>heme</name>
        <dbReference type="ChEBI" id="CHEBI:30413"/>
    </cofactor>
</comment>
<dbReference type="InterPro" id="IPR002401">
    <property type="entry name" value="Cyt_P450_E_grp-I"/>
</dbReference>
<dbReference type="Gene3D" id="1.10.630.10">
    <property type="entry name" value="Cytochrome P450"/>
    <property type="match status" value="1"/>
</dbReference>
<evidence type="ECO:0000256" key="1">
    <source>
        <dbReference type="ARBA" id="ARBA00001971"/>
    </source>
</evidence>
<dbReference type="PROSITE" id="PS00086">
    <property type="entry name" value="CYTOCHROME_P450"/>
    <property type="match status" value="1"/>
</dbReference>
<keyword evidence="4 8" id="KW-0479">Metal-binding</keyword>
<reference evidence="10 11" key="1">
    <citation type="submission" date="2024-05" db="EMBL/GenBank/DDBJ databases">
        <authorList>
            <person name="Wallberg A."/>
        </authorList>
    </citation>
    <scope>NUCLEOTIDE SEQUENCE [LARGE SCALE GENOMIC DNA]</scope>
</reference>
<feature type="non-terminal residue" evidence="10">
    <location>
        <position position="212"/>
    </location>
</feature>
<dbReference type="InterPro" id="IPR050479">
    <property type="entry name" value="CYP11_CYP27_families"/>
</dbReference>
<evidence type="ECO:0000313" key="11">
    <source>
        <dbReference type="Proteomes" id="UP001497623"/>
    </source>
</evidence>
<dbReference type="InterPro" id="IPR036396">
    <property type="entry name" value="Cyt_P450_sf"/>
</dbReference>
<feature type="binding site" description="axial binding residue" evidence="8">
    <location>
        <position position="196"/>
    </location>
    <ligand>
        <name>heme</name>
        <dbReference type="ChEBI" id="CHEBI:30413"/>
    </ligand>
    <ligandPart>
        <name>Fe</name>
        <dbReference type="ChEBI" id="CHEBI:18248"/>
    </ligandPart>
</feature>
<accession>A0AAV2Q2N4</accession>
<dbReference type="Proteomes" id="UP001497623">
    <property type="component" value="Unassembled WGS sequence"/>
</dbReference>
<comment type="similarity">
    <text evidence="2 9">Belongs to the cytochrome P450 family.</text>
</comment>
<dbReference type="InterPro" id="IPR017972">
    <property type="entry name" value="Cyt_P450_CS"/>
</dbReference>
<evidence type="ECO:0000256" key="2">
    <source>
        <dbReference type="ARBA" id="ARBA00010617"/>
    </source>
</evidence>
<gene>
    <name evidence="10" type="ORF">MNOR_LOCUS6334</name>
</gene>
<sequence>GQGSTMPENCIMQQLLQLKDVHEQDIRVAGCDLLNASLETISAFLTRVLHRLGQEPRVQNNLWRELDAALGDPTQRLTWKALNDVPYLKATGKEAYRILSIIPSLLRVTPKTLNLQGYEIPAYTPILAQTYAECLREENFTRPLEFLPERFLNPKDLSKEQLEYYESQVGDLDALHQETRASRRLYQIFSTGARACVGRRIAESEIYVFLAK</sequence>
<keyword evidence="6 8" id="KW-0408">Iron</keyword>
<dbReference type="InterPro" id="IPR001128">
    <property type="entry name" value="Cyt_P450"/>
</dbReference>
<dbReference type="PRINTS" id="PR00463">
    <property type="entry name" value="EP450I"/>
</dbReference>
<dbReference type="Pfam" id="PF00067">
    <property type="entry name" value="p450"/>
    <property type="match status" value="1"/>
</dbReference>
<feature type="non-terminal residue" evidence="10">
    <location>
        <position position="1"/>
    </location>
</feature>
<dbReference type="PANTHER" id="PTHR24279:SF120">
    <property type="entry name" value="CYTOCHROME P450"/>
    <property type="match status" value="1"/>
</dbReference>
<evidence type="ECO:0000256" key="5">
    <source>
        <dbReference type="ARBA" id="ARBA00023002"/>
    </source>
</evidence>
<dbReference type="AlphaFoldDB" id="A0AAV2Q2N4"/>
<keyword evidence="11" id="KW-1185">Reference proteome</keyword>
<evidence type="ECO:0000313" key="10">
    <source>
        <dbReference type="EMBL" id="CAL4067258.1"/>
    </source>
</evidence>
<evidence type="ECO:0000256" key="8">
    <source>
        <dbReference type="PIRSR" id="PIRSR602401-1"/>
    </source>
</evidence>
<evidence type="ECO:0000256" key="6">
    <source>
        <dbReference type="ARBA" id="ARBA00023004"/>
    </source>
</evidence>
<protein>
    <recommendedName>
        <fullName evidence="12">Cytochrome P450</fullName>
    </recommendedName>
</protein>
<evidence type="ECO:0000256" key="7">
    <source>
        <dbReference type="ARBA" id="ARBA00023033"/>
    </source>
</evidence>
<organism evidence="10 11">
    <name type="scientific">Meganyctiphanes norvegica</name>
    <name type="common">Northern krill</name>
    <name type="synonym">Thysanopoda norvegica</name>
    <dbReference type="NCBI Taxonomy" id="48144"/>
    <lineage>
        <taxon>Eukaryota</taxon>
        <taxon>Metazoa</taxon>
        <taxon>Ecdysozoa</taxon>
        <taxon>Arthropoda</taxon>
        <taxon>Crustacea</taxon>
        <taxon>Multicrustacea</taxon>
        <taxon>Malacostraca</taxon>
        <taxon>Eumalacostraca</taxon>
        <taxon>Eucarida</taxon>
        <taxon>Euphausiacea</taxon>
        <taxon>Euphausiidae</taxon>
        <taxon>Meganyctiphanes</taxon>
    </lineage>
</organism>
<proteinExistence type="inferred from homology"/>
<evidence type="ECO:0000256" key="4">
    <source>
        <dbReference type="ARBA" id="ARBA00022723"/>
    </source>
</evidence>
<keyword evidence="5 9" id="KW-0560">Oxidoreductase</keyword>
<comment type="caution">
    <text evidence="10">The sequence shown here is derived from an EMBL/GenBank/DDBJ whole genome shotgun (WGS) entry which is preliminary data.</text>
</comment>
<dbReference type="EMBL" id="CAXKWB010002603">
    <property type="protein sequence ID" value="CAL4067258.1"/>
    <property type="molecule type" value="Genomic_DNA"/>
</dbReference>
<dbReference type="PANTHER" id="PTHR24279">
    <property type="entry name" value="CYTOCHROME P450"/>
    <property type="match status" value="1"/>
</dbReference>
<dbReference type="GO" id="GO:0016705">
    <property type="term" value="F:oxidoreductase activity, acting on paired donors, with incorporation or reduction of molecular oxygen"/>
    <property type="evidence" value="ECO:0007669"/>
    <property type="project" value="InterPro"/>
</dbReference>